<organism evidence="12 13">
    <name type="scientific">[Lactobacillus] rogosae</name>
    <dbReference type="NCBI Taxonomy" id="706562"/>
    <lineage>
        <taxon>Bacteria</taxon>
        <taxon>Bacillati</taxon>
        <taxon>Bacillota</taxon>
        <taxon>Clostridia</taxon>
        <taxon>Lachnospirales</taxon>
        <taxon>Lachnospiraceae</taxon>
        <taxon>Lachnospira</taxon>
    </lineage>
</organism>
<dbReference type="InterPro" id="IPR004821">
    <property type="entry name" value="Cyt_trans-like"/>
</dbReference>
<dbReference type="Gene3D" id="3.40.50.620">
    <property type="entry name" value="HUPs"/>
    <property type="match status" value="1"/>
</dbReference>
<dbReference type="NCBIfam" id="TIGR00482">
    <property type="entry name" value="nicotinate (nicotinamide) nucleotide adenylyltransferase"/>
    <property type="match status" value="1"/>
</dbReference>
<dbReference type="RefSeq" id="WP_055174734.1">
    <property type="nucleotide sequence ID" value="NZ_DAWDAH010000003.1"/>
</dbReference>
<keyword evidence="4 10" id="KW-0808">Transferase</keyword>
<keyword evidence="5 10" id="KW-0548">Nucleotidyltransferase</keyword>
<evidence type="ECO:0000313" key="13">
    <source>
        <dbReference type="Proteomes" id="UP001442364"/>
    </source>
</evidence>
<evidence type="ECO:0000256" key="8">
    <source>
        <dbReference type="ARBA" id="ARBA00023027"/>
    </source>
</evidence>
<reference evidence="12 13" key="1">
    <citation type="submission" date="2024-03" db="EMBL/GenBank/DDBJ databases">
        <title>Human intestinal bacterial collection.</title>
        <authorList>
            <person name="Pauvert C."/>
            <person name="Hitch T.C.A."/>
            <person name="Clavel T."/>
        </authorList>
    </citation>
    <scope>NUCLEOTIDE SEQUENCE [LARGE SCALE GENOMIC DNA]</scope>
    <source>
        <strain evidence="12 13">CLA-AA-H255</strain>
    </source>
</reference>
<dbReference type="GO" id="GO:0004515">
    <property type="term" value="F:nicotinate-nucleotide adenylyltransferase activity"/>
    <property type="evidence" value="ECO:0007669"/>
    <property type="project" value="UniProtKB-EC"/>
</dbReference>
<comment type="function">
    <text evidence="1 10">Catalyzes the reversible adenylation of nicotinate mononucleotide (NaMN) to nicotinic acid adenine dinucleotide (NaAD).</text>
</comment>
<dbReference type="InterPro" id="IPR005248">
    <property type="entry name" value="NadD/NMNAT"/>
</dbReference>
<accession>A0ABV1BSY7</accession>
<feature type="domain" description="Cytidyltransferase-like" evidence="11">
    <location>
        <begin position="7"/>
        <end position="171"/>
    </location>
</feature>
<keyword evidence="7 10" id="KW-0067">ATP-binding</keyword>
<evidence type="ECO:0000256" key="6">
    <source>
        <dbReference type="ARBA" id="ARBA00022741"/>
    </source>
</evidence>
<sequence>MSGIVGIMGGTFNPVHNGHIAIAKAAHEQFNIPYILVMPSYSPAYKDNSNIVSATHRCNMVSLAIKDYDYMELSTLEIERGGRTYTADTLKLLKDDYDKIYFIIGADSLFTLNTWYKPDYICANCHILAANRDEHPLDELIKRRDWLIDKYNAHIDLISCDDYPFSSTFIRDEAAAGHNISPFVGNAVAGYIADNGLYNKKFFTA</sequence>
<evidence type="ECO:0000256" key="3">
    <source>
        <dbReference type="ARBA" id="ARBA00022642"/>
    </source>
</evidence>
<evidence type="ECO:0000256" key="5">
    <source>
        <dbReference type="ARBA" id="ARBA00022695"/>
    </source>
</evidence>
<keyword evidence="13" id="KW-1185">Reference proteome</keyword>
<evidence type="ECO:0000256" key="1">
    <source>
        <dbReference type="ARBA" id="ARBA00002324"/>
    </source>
</evidence>
<evidence type="ECO:0000256" key="2">
    <source>
        <dbReference type="ARBA" id="ARBA00005019"/>
    </source>
</evidence>
<dbReference type="HAMAP" id="MF_00244">
    <property type="entry name" value="NaMN_adenylyltr"/>
    <property type="match status" value="1"/>
</dbReference>
<keyword evidence="6 10" id="KW-0547">Nucleotide-binding</keyword>
<comment type="pathway">
    <text evidence="2 10">Cofactor biosynthesis; NAD(+) biosynthesis; deamido-NAD(+) from nicotinate D-ribonucleotide: step 1/1.</text>
</comment>
<keyword evidence="3 10" id="KW-0662">Pyridine nucleotide biosynthesis</keyword>
<evidence type="ECO:0000256" key="7">
    <source>
        <dbReference type="ARBA" id="ARBA00022840"/>
    </source>
</evidence>
<evidence type="ECO:0000256" key="9">
    <source>
        <dbReference type="ARBA" id="ARBA00048721"/>
    </source>
</evidence>
<dbReference type="CDD" id="cd02165">
    <property type="entry name" value="NMNAT"/>
    <property type="match status" value="1"/>
</dbReference>
<protein>
    <recommendedName>
        <fullName evidence="10">Probable nicotinate-nucleotide adenylyltransferase</fullName>
        <ecNumber evidence="10">2.7.7.18</ecNumber>
    </recommendedName>
    <alternativeName>
        <fullName evidence="10">Deamido-NAD(+) diphosphorylase</fullName>
    </alternativeName>
    <alternativeName>
        <fullName evidence="10">Deamido-NAD(+) pyrophosphorylase</fullName>
    </alternativeName>
    <alternativeName>
        <fullName evidence="10">Nicotinate mononucleotide adenylyltransferase</fullName>
        <shortName evidence="10">NaMN adenylyltransferase</shortName>
    </alternativeName>
</protein>
<comment type="catalytic activity">
    <reaction evidence="9 10">
        <text>nicotinate beta-D-ribonucleotide + ATP + H(+) = deamido-NAD(+) + diphosphate</text>
        <dbReference type="Rhea" id="RHEA:22860"/>
        <dbReference type="ChEBI" id="CHEBI:15378"/>
        <dbReference type="ChEBI" id="CHEBI:30616"/>
        <dbReference type="ChEBI" id="CHEBI:33019"/>
        <dbReference type="ChEBI" id="CHEBI:57502"/>
        <dbReference type="ChEBI" id="CHEBI:58437"/>
        <dbReference type="EC" id="2.7.7.18"/>
    </reaction>
</comment>
<dbReference type="Pfam" id="PF01467">
    <property type="entry name" value="CTP_transf_like"/>
    <property type="match status" value="1"/>
</dbReference>
<name>A0ABV1BSY7_9FIRM</name>
<gene>
    <name evidence="10 12" type="primary">nadD</name>
    <name evidence="12" type="ORF">WMO14_01660</name>
</gene>
<evidence type="ECO:0000256" key="10">
    <source>
        <dbReference type="HAMAP-Rule" id="MF_00244"/>
    </source>
</evidence>
<dbReference type="PANTHER" id="PTHR39321:SF3">
    <property type="entry name" value="PHOSPHOPANTETHEINE ADENYLYLTRANSFERASE"/>
    <property type="match status" value="1"/>
</dbReference>
<dbReference type="InterPro" id="IPR014729">
    <property type="entry name" value="Rossmann-like_a/b/a_fold"/>
</dbReference>
<comment type="similarity">
    <text evidence="10">Belongs to the NadD family.</text>
</comment>
<dbReference type="NCBIfam" id="TIGR00125">
    <property type="entry name" value="cyt_tran_rel"/>
    <property type="match status" value="1"/>
</dbReference>
<keyword evidence="8 10" id="KW-0520">NAD</keyword>
<evidence type="ECO:0000256" key="4">
    <source>
        <dbReference type="ARBA" id="ARBA00022679"/>
    </source>
</evidence>
<evidence type="ECO:0000259" key="11">
    <source>
        <dbReference type="Pfam" id="PF01467"/>
    </source>
</evidence>
<evidence type="ECO:0000313" key="12">
    <source>
        <dbReference type="EMBL" id="MEQ2378594.1"/>
    </source>
</evidence>
<dbReference type="Proteomes" id="UP001442364">
    <property type="component" value="Unassembled WGS sequence"/>
</dbReference>
<dbReference type="EMBL" id="JBBMER010000001">
    <property type="protein sequence ID" value="MEQ2378594.1"/>
    <property type="molecule type" value="Genomic_DNA"/>
</dbReference>
<comment type="caution">
    <text evidence="12">The sequence shown here is derived from an EMBL/GenBank/DDBJ whole genome shotgun (WGS) entry which is preliminary data.</text>
</comment>
<dbReference type="EC" id="2.7.7.18" evidence="10"/>
<dbReference type="NCBIfam" id="NF000840">
    <property type="entry name" value="PRK00071.1-3"/>
    <property type="match status" value="1"/>
</dbReference>
<dbReference type="PANTHER" id="PTHR39321">
    <property type="entry name" value="NICOTINATE-NUCLEOTIDE ADENYLYLTRANSFERASE-RELATED"/>
    <property type="match status" value="1"/>
</dbReference>
<dbReference type="SUPFAM" id="SSF52374">
    <property type="entry name" value="Nucleotidylyl transferase"/>
    <property type="match status" value="1"/>
</dbReference>
<proteinExistence type="inferred from homology"/>